<dbReference type="InterPro" id="IPR000214">
    <property type="entry name" value="Znf_DNA_glyclase/AP_lyase"/>
</dbReference>
<dbReference type="CDD" id="cd08973">
    <property type="entry name" value="BaFpgNei_N_1"/>
    <property type="match status" value="1"/>
</dbReference>
<dbReference type="PANTHER" id="PTHR22993:SF9">
    <property type="entry name" value="FORMAMIDOPYRIMIDINE-DNA GLYCOSYLASE"/>
    <property type="match status" value="1"/>
</dbReference>
<evidence type="ECO:0000256" key="14">
    <source>
        <dbReference type="PROSITE-ProRule" id="PRU00391"/>
    </source>
</evidence>
<keyword evidence="4" id="KW-0479">Metal-binding</keyword>
<dbReference type="SMART" id="SM00898">
    <property type="entry name" value="Fapy_DNA_glyco"/>
    <property type="match status" value="1"/>
</dbReference>
<evidence type="ECO:0000259" key="16">
    <source>
        <dbReference type="PROSITE" id="PS51068"/>
    </source>
</evidence>
<name>A0A518AXV3_9BACT</name>
<accession>A0A518AXV3</accession>
<evidence type="ECO:0000256" key="7">
    <source>
        <dbReference type="ARBA" id="ARBA00022801"/>
    </source>
</evidence>
<evidence type="ECO:0000256" key="6">
    <source>
        <dbReference type="ARBA" id="ARBA00022771"/>
    </source>
</evidence>
<dbReference type="GO" id="GO:0034039">
    <property type="term" value="F:8-oxo-7,8-dihydroguanine DNA N-glycosylase activity"/>
    <property type="evidence" value="ECO:0007669"/>
    <property type="project" value="TreeGrafter"/>
</dbReference>
<evidence type="ECO:0000313" key="18">
    <source>
        <dbReference type="Proteomes" id="UP000317093"/>
    </source>
</evidence>
<evidence type="ECO:0000256" key="10">
    <source>
        <dbReference type="ARBA" id="ARBA00023204"/>
    </source>
</evidence>
<dbReference type="InterPro" id="IPR010979">
    <property type="entry name" value="Ribosomal_uS13-like_H2TH"/>
</dbReference>
<dbReference type="SUPFAM" id="SSF57716">
    <property type="entry name" value="Glucocorticoid receptor-like (DNA-binding domain)"/>
    <property type="match status" value="1"/>
</dbReference>
<dbReference type="KEGG" id="knv:Pan216_03840"/>
<dbReference type="InterPro" id="IPR015886">
    <property type="entry name" value="H2TH_FPG"/>
</dbReference>
<reference evidence="17 18" key="1">
    <citation type="submission" date="2019-02" db="EMBL/GenBank/DDBJ databases">
        <title>Deep-cultivation of Planctomycetes and their phenomic and genomic characterization uncovers novel biology.</title>
        <authorList>
            <person name="Wiegand S."/>
            <person name="Jogler M."/>
            <person name="Boedeker C."/>
            <person name="Pinto D."/>
            <person name="Vollmers J."/>
            <person name="Rivas-Marin E."/>
            <person name="Kohn T."/>
            <person name="Peeters S.H."/>
            <person name="Heuer A."/>
            <person name="Rast P."/>
            <person name="Oberbeckmann S."/>
            <person name="Bunk B."/>
            <person name="Jeske O."/>
            <person name="Meyerdierks A."/>
            <person name="Storesund J.E."/>
            <person name="Kallscheuer N."/>
            <person name="Luecker S."/>
            <person name="Lage O.M."/>
            <person name="Pohl T."/>
            <person name="Merkel B.J."/>
            <person name="Hornburger P."/>
            <person name="Mueller R.-W."/>
            <person name="Bruemmer F."/>
            <person name="Labrenz M."/>
            <person name="Spormann A.M."/>
            <person name="Op den Camp H."/>
            <person name="Overmann J."/>
            <person name="Amann R."/>
            <person name="Jetten M.S.M."/>
            <person name="Mascher T."/>
            <person name="Medema M.H."/>
            <person name="Devos D.P."/>
            <person name="Kaster A.-K."/>
            <person name="Ovreas L."/>
            <person name="Rohde M."/>
            <person name="Galperin M.Y."/>
            <person name="Jogler C."/>
        </authorList>
    </citation>
    <scope>NUCLEOTIDE SEQUENCE [LARGE SCALE GENOMIC DNA]</scope>
    <source>
        <strain evidence="17 18">Pan216</strain>
    </source>
</reference>
<dbReference type="SMART" id="SM01232">
    <property type="entry name" value="H2TH"/>
    <property type="match status" value="1"/>
</dbReference>
<dbReference type="Gene3D" id="3.20.190.10">
    <property type="entry name" value="MutM-like, N-terminal"/>
    <property type="match status" value="1"/>
</dbReference>
<keyword evidence="5" id="KW-0227">DNA damage</keyword>
<keyword evidence="12" id="KW-0511">Multifunctional enzyme</keyword>
<dbReference type="InterPro" id="IPR012319">
    <property type="entry name" value="FPG_cat"/>
</dbReference>
<sequence length="294" mass="33487">MPELPDIAIYLEALERRVLGQALQQIRLRSPFLVRTYDPPIESLEGKTIEELRRLGKRIAFGFGNDLWLVLHLMIAARLHWKSPGAKLTPKRDLAAFDFEGGSLVLTEAGTKKRASIHVVATEEHLAIHDPGGLDVFSADLDRFIEVMTRRNHTLKRAMTDPYLLSGIGNAYSDEILHRARLSPIKWTSRLTREEWSRLLEAARSTLTDWIERLRSEMGDGFPKKVTAFRKEMAVHGRFGLPCPDCGAPIQRIRYADNETNYCARCQCGGKILADRSLSRLLKDDWPRNIDEVE</sequence>
<keyword evidence="13" id="KW-0326">Glycosidase</keyword>
<dbReference type="GO" id="GO:0008270">
    <property type="term" value="F:zinc ion binding"/>
    <property type="evidence" value="ECO:0007669"/>
    <property type="project" value="UniProtKB-KW"/>
</dbReference>
<evidence type="ECO:0000256" key="3">
    <source>
        <dbReference type="ARBA" id="ARBA00009409"/>
    </source>
</evidence>
<keyword evidence="7" id="KW-0378">Hydrolase</keyword>
<keyword evidence="6 14" id="KW-0863">Zinc-finger</keyword>
<dbReference type="GO" id="GO:0003684">
    <property type="term" value="F:damaged DNA binding"/>
    <property type="evidence" value="ECO:0007669"/>
    <property type="project" value="InterPro"/>
</dbReference>
<dbReference type="Pfam" id="PF01149">
    <property type="entry name" value="Fapy_DNA_glyco"/>
    <property type="match status" value="1"/>
</dbReference>
<keyword evidence="18" id="KW-1185">Reference proteome</keyword>
<dbReference type="GO" id="GO:0006284">
    <property type="term" value="P:base-excision repair"/>
    <property type="evidence" value="ECO:0007669"/>
    <property type="project" value="InterPro"/>
</dbReference>
<evidence type="ECO:0000259" key="15">
    <source>
        <dbReference type="PROSITE" id="PS51066"/>
    </source>
</evidence>
<dbReference type="Pfam" id="PF06827">
    <property type="entry name" value="zf-FPG_IleRS"/>
    <property type="match status" value="1"/>
</dbReference>
<dbReference type="InterPro" id="IPR035937">
    <property type="entry name" value="FPG_N"/>
</dbReference>
<dbReference type="Proteomes" id="UP000317093">
    <property type="component" value="Chromosome"/>
</dbReference>
<feature type="domain" description="Formamidopyrimidine-DNA glycosylase catalytic" evidence="16">
    <location>
        <begin position="2"/>
        <end position="145"/>
    </location>
</feature>
<dbReference type="PROSITE" id="PS51068">
    <property type="entry name" value="FPG_CAT"/>
    <property type="match status" value="1"/>
</dbReference>
<dbReference type="RefSeq" id="WP_145254011.1">
    <property type="nucleotide sequence ID" value="NZ_CP036279.1"/>
</dbReference>
<gene>
    <name evidence="17" type="primary">fpg2</name>
    <name evidence="17" type="ORF">Pan216_03840</name>
</gene>
<keyword evidence="8" id="KW-0862">Zinc</keyword>
<comment type="similarity">
    <text evidence="3">Belongs to the FPG family.</text>
</comment>
<proteinExistence type="inferred from homology"/>
<dbReference type="InterPro" id="IPR010663">
    <property type="entry name" value="Znf_FPG/IleRS"/>
</dbReference>
<evidence type="ECO:0000256" key="1">
    <source>
        <dbReference type="ARBA" id="ARBA00001668"/>
    </source>
</evidence>
<evidence type="ECO:0000256" key="2">
    <source>
        <dbReference type="ARBA" id="ARBA00001947"/>
    </source>
</evidence>
<comment type="cofactor">
    <cofactor evidence="2">
        <name>Zn(2+)</name>
        <dbReference type="ChEBI" id="CHEBI:29105"/>
    </cofactor>
</comment>
<dbReference type="OrthoDB" id="9800855at2"/>
<keyword evidence="9" id="KW-0238">DNA-binding</keyword>
<dbReference type="Pfam" id="PF06831">
    <property type="entry name" value="H2TH"/>
    <property type="match status" value="1"/>
</dbReference>
<evidence type="ECO:0000256" key="13">
    <source>
        <dbReference type="ARBA" id="ARBA00023295"/>
    </source>
</evidence>
<dbReference type="Gene3D" id="1.10.8.50">
    <property type="match status" value="1"/>
</dbReference>
<evidence type="ECO:0000256" key="11">
    <source>
        <dbReference type="ARBA" id="ARBA00023239"/>
    </source>
</evidence>
<keyword evidence="10" id="KW-0234">DNA repair</keyword>
<dbReference type="EMBL" id="CP036279">
    <property type="protein sequence ID" value="QDU59555.1"/>
    <property type="molecule type" value="Genomic_DNA"/>
</dbReference>
<evidence type="ECO:0000256" key="12">
    <source>
        <dbReference type="ARBA" id="ARBA00023268"/>
    </source>
</evidence>
<organism evidence="17 18">
    <name type="scientific">Kolteria novifilia</name>
    <dbReference type="NCBI Taxonomy" id="2527975"/>
    <lineage>
        <taxon>Bacteria</taxon>
        <taxon>Pseudomonadati</taxon>
        <taxon>Planctomycetota</taxon>
        <taxon>Planctomycetia</taxon>
        <taxon>Kolteriales</taxon>
        <taxon>Kolteriaceae</taxon>
        <taxon>Kolteria</taxon>
    </lineage>
</organism>
<evidence type="ECO:0000313" key="17">
    <source>
        <dbReference type="EMBL" id="QDU59555.1"/>
    </source>
</evidence>
<keyword evidence="11" id="KW-0456">Lyase</keyword>
<dbReference type="GO" id="GO:0016829">
    <property type="term" value="F:lyase activity"/>
    <property type="evidence" value="ECO:0007669"/>
    <property type="project" value="UniProtKB-KW"/>
</dbReference>
<dbReference type="PANTHER" id="PTHR22993">
    <property type="entry name" value="FORMAMIDOPYRIMIDINE-DNA GLYCOSYLASE"/>
    <property type="match status" value="1"/>
</dbReference>
<evidence type="ECO:0000256" key="4">
    <source>
        <dbReference type="ARBA" id="ARBA00022723"/>
    </source>
</evidence>
<feature type="domain" description="FPG-type" evidence="15">
    <location>
        <begin position="234"/>
        <end position="268"/>
    </location>
</feature>
<evidence type="ECO:0000256" key="5">
    <source>
        <dbReference type="ARBA" id="ARBA00022763"/>
    </source>
</evidence>
<dbReference type="SUPFAM" id="SSF46946">
    <property type="entry name" value="S13-like H2TH domain"/>
    <property type="match status" value="1"/>
</dbReference>
<dbReference type="PROSITE" id="PS51066">
    <property type="entry name" value="ZF_FPG_2"/>
    <property type="match status" value="1"/>
</dbReference>
<evidence type="ECO:0000256" key="8">
    <source>
        <dbReference type="ARBA" id="ARBA00022833"/>
    </source>
</evidence>
<protein>
    <submittedName>
        <fullName evidence="17">Putative formamidopyrimidine-DNA glycosylase-like protein</fullName>
    </submittedName>
</protein>
<dbReference type="SUPFAM" id="SSF81624">
    <property type="entry name" value="N-terminal domain of MutM-like DNA repair proteins"/>
    <property type="match status" value="1"/>
</dbReference>
<dbReference type="AlphaFoldDB" id="A0A518AXV3"/>
<comment type="catalytic activity">
    <reaction evidence="1">
        <text>Hydrolysis of DNA containing ring-opened 7-methylguanine residues, releasing 2,6-diamino-4-hydroxy-5-(N-methyl)formamidopyrimidine.</text>
        <dbReference type="EC" id="3.2.2.23"/>
    </reaction>
</comment>
<dbReference type="GO" id="GO:0003906">
    <property type="term" value="F:DNA-(apurinic or apyrimidinic site) endonuclease activity"/>
    <property type="evidence" value="ECO:0007669"/>
    <property type="project" value="InterPro"/>
</dbReference>
<evidence type="ECO:0000256" key="9">
    <source>
        <dbReference type="ARBA" id="ARBA00023125"/>
    </source>
</evidence>